<organism evidence="1 2">
    <name type="scientific">Actinomadura pelletieri DSM 43383</name>
    <dbReference type="NCBI Taxonomy" id="1120940"/>
    <lineage>
        <taxon>Bacteria</taxon>
        <taxon>Bacillati</taxon>
        <taxon>Actinomycetota</taxon>
        <taxon>Actinomycetes</taxon>
        <taxon>Streptosporangiales</taxon>
        <taxon>Thermomonosporaceae</taxon>
        <taxon>Actinomadura</taxon>
    </lineage>
</organism>
<reference evidence="1 2" key="1">
    <citation type="submission" date="2018-10" db="EMBL/GenBank/DDBJ databases">
        <title>Genomic Encyclopedia of Archaeal and Bacterial Type Strains, Phase II (KMG-II): from individual species to whole genera.</title>
        <authorList>
            <person name="Goeker M."/>
        </authorList>
    </citation>
    <scope>NUCLEOTIDE SEQUENCE [LARGE SCALE GENOMIC DNA]</scope>
    <source>
        <strain evidence="1 2">DSM 43383</strain>
    </source>
</reference>
<evidence type="ECO:0000313" key="1">
    <source>
        <dbReference type="EMBL" id="RKS71176.1"/>
    </source>
</evidence>
<sequence>MNPDELAVDTWLQIAVIRVYGPWLRKSGLVPGDEHARASGRVGHARLMLAMRNVQDPLPSVPVDDREAFQ</sequence>
<dbReference type="OrthoDB" id="3481635at2"/>
<dbReference type="EMBL" id="RBWU01000006">
    <property type="protein sequence ID" value="RKS71176.1"/>
    <property type="molecule type" value="Genomic_DNA"/>
</dbReference>
<protein>
    <submittedName>
        <fullName evidence="1">Uncharacterized protein</fullName>
    </submittedName>
</protein>
<proteinExistence type="predicted"/>
<evidence type="ECO:0000313" key="2">
    <source>
        <dbReference type="Proteomes" id="UP000274601"/>
    </source>
</evidence>
<dbReference type="Proteomes" id="UP000274601">
    <property type="component" value="Unassembled WGS sequence"/>
</dbReference>
<dbReference type="RefSeq" id="WP_121437354.1">
    <property type="nucleotide sequence ID" value="NZ_RBWU01000006.1"/>
</dbReference>
<keyword evidence="2" id="KW-1185">Reference proteome</keyword>
<comment type="caution">
    <text evidence="1">The sequence shown here is derived from an EMBL/GenBank/DDBJ whole genome shotgun (WGS) entry which is preliminary data.</text>
</comment>
<accession>A0A495QGZ5</accession>
<dbReference type="AlphaFoldDB" id="A0A495QGZ5"/>
<name>A0A495QGZ5_9ACTN</name>
<gene>
    <name evidence="1" type="ORF">BZB76_5662</name>
</gene>